<name>A0ABP0I6Z1_9DINO</name>
<comment type="caution">
    <text evidence="5">The sequence shown here is derived from an EMBL/GenBank/DDBJ whole genome shotgun (WGS) entry which is preliminary data.</text>
</comment>
<feature type="transmembrane region" description="Helical" evidence="2">
    <location>
        <begin position="2359"/>
        <end position="2384"/>
    </location>
</feature>
<feature type="signal peptide" evidence="3">
    <location>
        <begin position="1"/>
        <end position="23"/>
    </location>
</feature>
<sequence length="2482" mass="280083">MCPSRGSRRGFLWLCILSCGTAAGSPCPHVESEGQSLIQFAHDTSCPTFYVPVADQEGCPHGRLTGSASKGNLQAIDVRAVYYVPRPIGVSSGDKDVYTATFQNLHKRDLYLIAKVLHANAVVLEPWNAKENHNIFLELCRSFGLFVVPTFDLKYFFQEEWLKRDSLEREKEMLKHFDNLLLSVQSTDPILAWTVNFGLALNETIATTPSDSWQGDDARRQVYFSMVTALRRGHYRREWQEEQKSFQRPLLLPVDLDSRRSETDVAWYMALAETAWATWPTEIKEAQELKSLQTLGAFDGWIGYTTPPSSHLGIIDTNNQAAVMTMFAGDTSKAPKDLSPFPKCLKEESGVGCKYRSNKIKILQFGFSALQPSTEKYLKMEVNAEMQQKLLLEVWNNRIKKKSFQCTLAGVVIDQWADDWDRCAAQRGLQSNPFSQNIGGICDDVANDKRRHLEWYGLSAQYDSFGTHCIDARFLPFGSNVWEGFRFEEAQTAKQLLEDPEFSGFCHRLTPSAYQVTLTALGILLLTVIQCYRTWNLCRRGRSGKNQQQAETELMEAAGQSSRESVATRMSRARRTVADIDVVVTPPSSGLPTSASSASTQELSPHSMSAPCSIAPSSIATEPEESRGRVPLAHVSIAMQIPPQLSGTREQAGSSGKENGCNIVLTLQVVGSRKRNMGQEQASFHLQAHHSAQFRRLWHQVQCEALTLQALGFAEAQCHKLAMANVHARAMEGYLVWLQNRKEPQRDRHGHDKLQSLLGEEDLREPWELWTEVLLLRVLESLSEHGLHAPEFIAALYDQVRFSHETDEVRIANDAEFTIKYDLVLSGVEAIRRNGDPFRGGLNFDDVNELGLEGRIDRMAKTYREAPSLWVVLDLLSNFQQVFVMKVWIFLFAWYAYMSQDSRNGYLFYPTFKRANTLQYIAIGESAGAAVVDVLVIFHGLGQWRLSSLCCAFCKAAGGVEANRCRWLLRRTFSMVVSACGAAAMYRKMHIQDLDMNAKEEDIQELKNGYSPEMKEAIITASIVFGIRVLCYFITTRPDNIPFIKGRAKDKVISGRPSPAMPLDASAPLLATGISQMSSSMANRTRISSLESEDTSAQDQQNAADYRKFAKAEVQILRDFAWLFMLLACFLFELRFIVPLIADFEFGLFCGDTCQIRQTKHFKLITSDCFACVGALGFVWSLVILTAFFDIYYIFYAGTAIFGYCMGEWRGLRNVLSTALRHLDLDSCSEGRVPGLQKPKRREDRQISDGEAMQSIFGVSWRMVWSRIVEALYEDCVISSDQANAMTKAASTVRWHDADGLKKIALPKDEVSRLRFIATRLRSGTPAKESSSAGARYRCISALEVHVRTGAYSNERRVLSDIEDFTVDCNLDSEDLREKLVQALQEDKSVEAKVSFSAFDLPPGSRLLAVHPADGHENSIAGNSEISHKMSIDYRKCLSKEDLIEDLCNVTLPALLVFQRNGASFSEVELNLEPPASVKSISFKTGKDDPGFDPVCWKVEGFVTDETDEAGGRWKQLVFQDKPYLPPTRRETELCVVFDVERWRTETKAGSITLQSFLPVVQERLSFFTASLRSLLGSSDKYSIRPGIDTLLDSHVGNIPSLTQVIPCYNETVILSKKFLRDEDGTNTNLAFIISQFPDEWRFFCDRHSYSVKDMYNAFMGSSGQELSSSLCMEVRMWASMRSQTVARTVVGAMQYQEVIAMLPSVQASRNPHKALEDCVELVLAHQTYGSKAGSEENDRAVRYLLAKYQDRSFYLVFDFDIDKTRSSITSAVQNFVKEKYRYDRPVRYASVLARLRADTKCSEEVPDSRLELIEVLPRCFPLLVGTPGFMTQGKAGNQLGALRFSRGHFLQMMDANMGAFLGEASKVPFILRRFQPHWYDRSTVTARIIGFREFIFTESHGAVGSVMASAEWSFGTICQRFLSGLGARMHYGHPDFLDGFWASNRGSLSKASPTINLSEDIFAGFNVRMRGEASKHVDTLAWEKGRESSFNAAALFYTKVSKGNVGVMRSRDLKILTQNMNVVDNFSFYFASVGFYFNNLLIDISATVYVFLFILLALCSKSLTDVASLDSMLATEWTLSMGTIAMFPRFMELTLEYGPLEGLLRFLPSIPGCMTMFTFINKSIASGLQETMVTGEASYIATGRPNANTHYSWKECYFIHCASHYYPALKVFISYYAYVLVSQAMGFSTLPMMVLLATSSMWLIAPVLFCPQPTLSSLSGDLNEFWQFAIAVPVWTDRFTVGLEQMKSTEELLRTGLRDPRSSLYEFWLLRALDHKRFSCFQRACFLLCETCCLVFLLAVMYSSLIDNYFLVVLLYGIHFVLMEVWRLLNRPTVITLLTTLMWLIVPVLTDVPMLDMLVLLTIAILALRVFRSLALLTAWLLLRPNLDWKQMPERSETERSAKQAAARTMHRYDMVVEYLYVNMMGHQLHLYAAVAILLINLVVQSILVLLDASYGLHSWALLNSRLRSRTCCQRRRGFEP</sequence>
<dbReference type="Pfam" id="PF02364">
    <property type="entry name" value="Glucan_synthase"/>
    <property type="match status" value="1"/>
</dbReference>
<proteinExistence type="predicted"/>
<feature type="transmembrane region" description="Helical" evidence="2">
    <location>
        <begin position="2036"/>
        <end position="2060"/>
    </location>
</feature>
<feature type="transmembrane region" description="Helical" evidence="2">
    <location>
        <begin position="1120"/>
        <end position="1138"/>
    </location>
</feature>
<feature type="transmembrane region" description="Helical" evidence="2">
    <location>
        <begin position="1017"/>
        <end position="1035"/>
    </location>
</feature>
<reference evidence="5 6" key="1">
    <citation type="submission" date="2024-02" db="EMBL/GenBank/DDBJ databases">
        <authorList>
            <person name="Chen Y."/>
            <person name="Shah S."/>
            <person name="Dougan E. K."/>
            <person name="Thang M."/>
            <person name="Chan C."/>
        </authorList>
    </citation>
    <scope>NUCLEOTIDE SEQUENCE [LARGE SCALE GENOMIC DNA]</scope>
</reference>
<feature type="transmembrane region" description="Helical" evidence="2">
    <location>
        <begin position="2430"/>
        <end position="2452"/>
    </location>
</feature>
<evidence type="ECO:0000256" key="2">
    <source>
        <dbReference type="SAM" id="Phobius"/>
    </source>
</evidence>
<feature type="domain" description="Glycosyl transferase 48" evidence="4">
    <location>
        <begin position="1594"/>
        <end position="2226"/>
    </location>
</feature>
<keyword evidence="3" id="KW-0732">Signal</keyword>
<feature type="compositionally biased region" description="Low complexity" evidence="1">
    <location>
        <begin position="607"/>
        <end position="620"/>
    </location>
</feature>
<evidence type="ECO:0000256" key="1">
    <source>
        <dbReference type="SAM" id="MobiDB-lite"/>
    </source>
</evidence>
<keyword evidence="2" id="KW-0472">Membrane</keyword>
<feature type="transmembrane region" description="Helical" evidence="2">
    <location>
        <begin position="2191"/>
        <end position="2210"/>
    </location>
</feature>
<keyword evidence="2" id="KW-1133">Transmembrane helix</keyword>
<dbReference type="PANTHER" id="PTHR12741:SF48">
    <property type="entry name" value="1,3-BETA-GLUCAN SYNTHASE COMPONENT FKS1-RELATED"/>
    <property type="match status" value="1"/>
</dbReference>
<organism evidence="5 6">
    <name type="scientific">Durusdinium trenchii</name>
    <dbReference type="NCBI Taxonomy" id="1381693"/>
    <lineage>
        <taxon>Eukaryota</taxon>
        <taxon>Sar</taxon>
        <taxon>Alveolata</taxon>
        <taxon>Dinophyceae</taxon>
        <taxon>Suessiales</taxon>
        <taxon>Symbiodiniaceae</taxon>
        <taxon>Durusdinium</taxon>
    </lineage>
</organism>
<feature type="transmembrane region" description="Helical" evidence="2">
    <location>
        <begin position="2158"/>
        <end position="2179"/>
    </location>
</feature>
<dbReference type="InterPro" id="IPR003440">
    <property type="entry name" value="Glyco_trans_48_dom"/>
</dbReference>
<feature type="transmembrane region" description="Helical" evidence="2">
    <location>
        <begin position="2334"/>
        <end position="2353"/>
    </location>
</feature>
<feature type="chain" id="PRO_5045155581" description="Glycosyl transferase 48 domain-containing protein" evidence="3">
    <location>
        <begin position="24"/>
        <end position="2482"/>
    </location>
</feature>
<feature type="transmembrane region" description="Helical" evidence="2">
    <location>
        <begin position="1169"/>
        <end position="1195"/>
    </location>
</feature>
<keyword evidence="6" id="KW-1185">Reference proteome</keyword>
<dbReference type="EMBL" id="CAXAMN010001991">
    <property type="protein sequence ID" value="CAK8997188.1"/>
    <property type="molecule type" value="Genomic_DNA"/>
</dbReference>
<dbReference type="Gene3D" id="3.20.20.80">
    <property type="entry name" value="Glycosidases"/>
    <property type="match status" value="1"/>
</dbReference>
<keyword evidence="2" id="KW-0812">Transmembrane</keyword>
<evidence type="ECO:0000313" key="6">
    <source>
        <dbReference type="Proteomes" id="UP001642484"/>
    </source>
</evidence>
<gene>
    <name evidence="5" type="ORF">CCMP2556_LOCUS4752</name>
</gene>
<accession>A0ABP0I6Z1</accession>
<evidence type="ECO:0000313" key="5">
    <source>
        <dbReference type="EMBL" id="CAK8997188.1"/>
    </source>
</evidence>
<feature type="transmembrane region" description="Helical" evidence="2">
    <location>
        <begin position="2310"/>
        <end position="2327"/>
    </location>
</feature>
<feature type="transmembrane region" description="Helical" evidence="2">
    <location>
        <begin position="868"/>
        <end position="897"/>
    </location>
</feature>
<feature type="transmembrane region" description="Helical" evidence="2">
    <location>
        <begin position="917"/>
        <end position="938"/>
    </location>
</feature>
<feature type="region of interest" description="Disordered" evidence="1">
    <location>
        <begin position="584"/>
        <end position="627"/>
    </location>
</feature>
<feature type="transmembrane region" description="Helical" evidence="2">
    <location>
        <begin position="2285"/>
        <end position="2304"/>
    </location>
</feature>
<evidence type="ECO:0000256" key="3">
    <source>
        <dbReference type="SAM" id="SignalP"/>
    </source>
</evidence>
<evidence type="ECO:0000259" key="4">
    <source>
        <dbReference type="Pfam" id="PF02364"/>
    </source>
</evidence>
<protein>
    <recommendedName>
        <fullName evidence="4">Glycosyl transferase 48 domain-containing protein</fullName>
    </recommendedName>
</protein>
<dbReference type="PANTHER" id="PTHR12741">
    <property type="entry name" value="LYST-INTERACTING PROTEIN LIP5 DOPAMINE RESPONSIVE PROTEIN DRG-1"/>
    <property type="match status" value="1"/>
</dbReference>
<feature type="compositionally biased region" description="Low complexity" evidence="1">
    <location>
        <begin position="585"/>
        <end position="600"/>
    </location>
</feature>
<dbReference type="Proteomes" id="UP001642484">
    <property type="component" value="Unassembled WGS sequence"/>
</dbReference>